<organism evidence="2 3">
    <name type="scientific">Wood mouse herpesvirus</name>
    <dbReference type="NCBI Taxonomy" id="432370"/>
    <lineage>
        <taxon>Viruses</taxon>
        <taxon>Duplodnaviria</taxon>
        <taxon>Heunggongvirae</taxon>
        <taxon>Peploviricota</taxon>
        <taxon>Herviviricetes</taxon>
        <taxon>Herpesvirales</taxon>
        <taxon>Orthoherpesviridae</taxon>
        <taxon>Gammaherpesvirinae</taxon>
        <taxon>Rhadinovirus</taxon>
        <taxon>Rhadinovirus muridgamma7</taxon>
        <taxon>Murid gammaherpesvirus 7</taxon>
    </lineage>
</organism>
<sequence>MAPTPPQGKIPNQWPGGSSQNPVLWGDGTDGHNSPKEPWILGQVPCDHRGGHPAGNKNSSSTSGGKPHRRSWPRWRVPVSLKARFHKFRSTIRSPRNIENPGPRPEEGNPAESPEENIYDALNNEPLYIQPICSNSSMMLDSGSTGSTESLGAPTRPLPKLPTQHPMNPDIFLPIIPPSKCHKGFVEWGEE</sequence>
<name>D0U1J4_9GAMA</name>
<evidence type="ECO:0000313" key="3">
    <source>
        <dbReference type="Proteomes" id="UP000158501"/>
    </source>
</evidence>
<feature type="region of interest" description="Disordered" evidence="1">
    <location>
        <begin position="1"/>
        <end position="116"/>
    </location>
</feature>
<dbReference type="GeneID" id="65100955"/>
<evidence type="ECO:0000256" key="1">
    <source>
        <dbReference type="SAM" id="MobiDB-lite"/>
    </source>
</evidence>
<gene>
    <name evidence="2" type="primary">M2</name>
</gene>
<dbReference type="EMBL" id="GQ169129">
    <property type="protein sequence ID" value="ACY41080.1"/>
    <property type="molecule type" value="Genomic_DNA"/>
</dbReference>
<feature type="compositionally biased region" description="Low complexity" evidence="1">
    <location>
        <begin position="55"/>
        <end position="65"/>
    </location>
</feature>
<proteinExistence type="predicted"/>
<dbReference type="RefSeq" id="YP_010085879.1">
    <property type="nucleotide sequence ID" value="NC_055233.1"/>
</dbReference>
<reference evidence="2 3" key="1">
    <citation type="journal article" date="2010" name="J. Gen. Virol.">
        <title>Characterization of a novel wood mouse virus related to murid herpesvirus 4.</title>
        <authorList>
            <person name="Hughes D.J."/>
            <person name="Kipar A."/>
            <person name="Milligan S.G."/>
            <person name="Cunningham C."/>
            <person name="Sanders M."/>
            <person name="Quail M.A."/>
            <person name="Rajandream M.A."/>
            <person name="Efstathiou S."/>
            <person name="Bowden R.J."/>
            <person name="Chastel C."/>
            <person name="Bennett M."/>
            <person name="Sample J.T."/>
            <person name="Barrell B."/>
            <person name="Davison A.J."/>
            <person name="Stewart J.P."/>
        </authorList>
    </citation>
    <scope>NUCLEOTIDE SEQUENCE [LARGE SCALE GENOMIC DNA]</scope>
    <source>
        <strain evidence="2">WM8</strain>
    </source>
</reference>
<keyword evidence="3" id="KW-1185">Reference proteome</keyword>
<evidence type="ECO:0000313" key="2">
    <source>
        <dbReference type="EMBL" id="ACY41080.1"/>
    </source>
</evidence>
<accession>D0U1J4</accession>
<protein>
    <submittedName>
        <fullName evidence="2">Protein M2</fullName>
    </submittedName>
</protein>
<feature type="region of interest" description="Disordered" evidence="1">
    <location>
        <begin position="140"/>
        <end position="166"/>
    </location>
</feature>
<dbReference type="KEGG" id="vg:65100955"/>
<dbReference type="Proteomes" id="UP000158501">
    <property type="component" value="Segment"/>
</dbReference>
<feature type="compositionally biased region" description="Polar residues" evidence="1">
    <location>
        <begin position="140"/>
        <end position="150"/>
    </location>
</feature>